<keyword evidence="2" id="KW-0812">Transmembrane</keyword>
<gene>
    <name evidence="3" type="primary">IAA6</name>
</gene>
<feature type="transmembrane region" description="Helical" evidence="2">
    <location>
        <begin position="70"/>
        <end position="88"/>
    </location>
</feature>
<accession>A0A097KXS3</accession>
<keyword evidence="2" id="KW-1133">Transmembrane helix</keyword>
<sequence length="89" mass="9999">METYEQIDAHQTQSSSSSSSSIDSNNYPSSLSVYRNSSNSRNRTDLSTDLKLGLSISPYSQSQLPRYPSFHIFSCTFVTYFLLIVILTS</sequence>
<evidence type="ECO:0000256" key="1">
    <source>
        <dbReference type="SAM" id="MobiDB-lite"/>
    </source>
</evidence>
<dbReference type="AlphaFoldDB" id="A0A097KXS3"/>
<keyword evidence="2" id="KW-0472">Membrane</keyword>
<name>A0A097KXS3_MEDSA</name>
<protein>
    <submittedName>
        <fullName evidence="3">Auxin-responsive protein</fullName>
    </submittedName>
</protein>
<feature type="region of interest" description="Disordered" evidence="1">
    <location>
        <begin position="1"/>
        <end position="44"/>
    </location>
</feature>
<organism evidence="3">
    <name type="scientific">Medicago sativa</name>
    <name type="common">Alfalfa</name>
    <dbReference type="NCBI Taxonomy" id="3879"/>
    <lineage>
        <taxon>Eukaryota</taxon>
        <taxon>Viridiplantae</taxon>
        <taxon>Streptophyta</taxon>
        <taxon>Embryophyta</taxon>
        <taxon>Tracheophyta</taxon>
        <taxon>Spermatophyta</taxon>
        <taxon>Magnoliopsida</taxon>
        <taxon>eudicotyledons</taxon>
        <taxon>Gunneridae</taxon>
        <taxon>Pentapetalae</taxon>
        <taxon>rosids</taxon>
        <taxon>fabids</taxon>
        <taxon>Fabales</taxon>
        <taxon>Fabaceae</taxon>
        <taxon>Papilionoideae</taxon>
        <taxon>50 kb inversion clade</taxon>
        <taxon>NPAAA clade</taxon>
        <taxon>Hologalegina</taxon>
        <taxon>IRL clade</taxon>
        <taxon>Trifolieae</taxon>
        <taxon>Medicago</taxon>
    </lineage>
</organism>
<proteinExistence type="evidence at transcript level"/>
<evidence type="ECO:0000313" key="3">
    <source>
        <dbReference type="EMBL" id="AIT98185.1"/>
    </source>
</evidence>
<feature type="non-terminal residue" evidence="3">
    <location>
        <position position="89"/>
    </location>
</feature>
<feature type="compositionally biased region" description="Low complexity" evidence="1">
    <location>
        <begin position="14"/>
        <end position="41"/>
    </location>
</feature>
<evidence type="ECO:0000256" key="2">
    <source>
        <dbReference type="SAM" id="Phobius"/>
    </source>
</evidence>
<dbReference type="EMBL" id="KJ955635">
    <property type="protein sequence ID" value="AIT98185.1"/>
    <property type="molecule type" value="mRNA"/>
</dbReference>
<reference evidence="3" key="1">
    <citation type="journal article" date="2014" name="Plant Physiol. Biochem.">
        <title>Transgenic alfalfa plants expressing AtNDPK2 exhibit increased growth and tolerance to abiotic stresses.</title>
        <authorList>
            <person name="Wang Z."/>
            <person name="Li H."/>
            <person name="Ke Q."/>
            <person name="Jeong J.C."/>
            <person name="Lee H.S."/>
            <person name="Xu B."/>
            <person name="Deng X.P."/>
            <person name="Lim Y.P."/>
            <person name="Kwak S.S."/>
        </authorList>
    </citation>
    <scope>NUCLEOTIDE SEQUENCE</scope>
</reference>